<proteinExistence type="predicted"/>
<evidence type="ECO:0000313" key="2">
    <source>
        <dbReference type="Proteomes" id="UP000887013"/>
    </source>
</evidence>
<dbReference type="Proteomes" id="UP000887013">
    <property type="component" value="Unassembled WGS sequence"/>
</dbReference>
<accession>A0A8X6UJD9</accession>
<dbReference type="EMBL" id="BMAW01127386">
    <property type="protein sequence ID" value="GFU20923.1"/>
    <property type="molecule type" value="Genomic_DNA"/>
</dbReference>
<reference evidence="1" key="1">
    <citation type="submission" date="2020-08" db="EMBL/GenBank/DDBJ databases">
        <title>Multicomponent nature underlies the extraordinary mechanical properties of spider dragline silk.</title>
        <authorList>
            <person name="Kono N."/>
            <person name="Nakamura H."/>
            <person name="Mori M."/>
            <person name="Yoshida Y."/>
            <person name="Ohtoshi R."/>
            <person name="Malay A.D."/>
            <person name="Moran D.A.P."/>
            <person name="Tomita M."/>
            <person name="Numata K."/>
            <person name="Arakawa K."/>
        </authorList>
    </citation>
    <scope>NUCLEOTIDE SEQUENCE</scope>
</reference>
<dbReference type="OrthoDB" id="1914453at2759"/>
<keyword evidence="2" id="KW-1185">Reference proteome</keyword>
<name>A0A8X6UJD9_NEPPI</name>
<organism evidence="1 2">
    <name type="scientific">Nephila pilipes</name>
    <name type="common">Giant wood spider</name>
    <name type="synonym">Nephila maculata</name>
    <dbReference type="NCBI Taxonomy" id="299642"/>
    <lineage>
        <taxon>Eukaryota</taxon>
        <taxon>Metazoa</taxon>
        <taxon>Ecdysozoa</taxon>
        <taxon>Arthropoda</taxon>
        <taxon>Chelicerata</taxon>
        <taxon>Arachnida</taxon>
        <taxon>Araneae</taxon>
        <taxon>Araneomorphae</taxon>
        <taxon>Entelegynae</taxon>
        <taxon>Araneoidea</taxon>
        <taxon>Nephilidae</taxon>
        <taxon>Nephila</taxon>
    </lineage>
</organism>
<sequence length="227" mass="25888">KKTVVTKPDRDPEILRKQILAEGYKSLKRKPVFELEEEFFSHKAKTLCTYALKKSFKHKTIKKLQSHPLKKCTNSVFLEVQNIQSSFLQNGSKSLSKPDIKFFSDFNGGFNPETVQKKSGGQENVPKKSKPFQNPIIPEPDKFLLSMTVQKVQKTNLCCVQTLEMKNNSLLKPSMHDKIMNDAKLPIINSESREKNLVKSFKDLKFLLDAGNVVLDKKNCNTVSIID</sequence>
<dbReference type="AlphaFoldDB" id="A0A8X6UJD9"/>
<evidence type="ECO:0000313" key="1">
    <source>
        <dbReference type="EMBL" id="GFU20923.1"/>
    </source>
</evidence>
<gene>
    <name evidence="1" type="primary">AVEN_161597_1</name>
    <name evidence="1" type="ORF">NPIL_498601</name>
</gene>
<feature type="non-terminal residue" evidence="1">
    <location>
        <position position="1"/>
    </location>
</feature>
<comment type="caution">
    <text evidence="1">The sequence shown here is derived from an EMBL/GenBank/DDBJ whole genome shotgun (WGS) entry which is preliminary data.</text>
</comment>
<protein>
    <submittedName>
        <fullName evidence="1">Uncharacterized protein</fullName>
    </submittedName>
</protein>